<dbReference type="GO" id="GO:0016209">
    <property type="term" value="F:antioxidant activity"/>
    <property type="evidence" value="ECO:0007669"/>
    <property type="project" value="InterPro"/>
</dbReference>
<dbReference type="KEGG" id="dax:FDQ92_09810"/>
<dbReference type="InterPro" id="IPR036249">
    <property type="entry name" value="Thioredoxin-like_sf"/>
</dbReference>
<dbReference type="InterPro" id="IPR017937">
    <property type="entry name" value="Thioredoxin_CS"/>
</dbReference>
<accession>A0A4P8L3H4</accession>
<evidence type="ECO:0000313" key="4">
    <source>
        <dbReference type="EMBL" id="QCQ22428.1"/>
    </source>
</evidence>
<dbReference type="InterPro" id="IPR013766">
    <property type="entry name" value="Thioredoxin_domain"/>
</dbReference>
<dbReference type="SUPFAM" id="SSF52833">
    <property type="entry name" value="Thioredoxin-like"/>
    <property type="match status" value="1"/>
</dbReference>
<keyword evidence="1" id="KW-0676">Redox-active center</keyword>
<evidence type="ECO:0000259" key="3">
    <source>
        <dbReference type="PROSITE" id="PS51352"/>
    </source>
</evidence>
<evidence type="ECO:0000313" key="5">
    <source>
        <dbReference type="Proteomes" id="UP000298602"/>
    </source>
</evidence>
<feature type="chain" id="PRO_5020905829" evidence="2">
    <location>
        <begin position="33"/>
        <end position="183"/>
    </location>
</feature>
<dbReference type="PROSITE" id="PS00194">
    <property type="entry name" value="THIOREDOXIN_1"/>
    <property type="match status" value="1"/>
</dbReference>
<dbReference type="CDD" id="cd02966">
    <property type="entry name" value="TlpA_like_family"/>
    <property type="match status" value="1"/>
</dbReference>
<dbReference type="Proteomes" id="UP000298602">
    <property type="component" value="Chromosome"/>
</dbReference>
<keyword evidence="5" id="KW-1185">Reference proteome</keyword>
<evidence type="ECO:0000256" key="1">
    <source>
        <dbReference type="ARBA" id="ARBA00023284"/>
    </source>
</evidence>
<name>A0A4P8L3H4_9BACT</name>
<sequence length="183" mass="20714">MKGFWAKGSLRRNTAAVAALGLLLCAAHDASAEGGSYFSKVMELLGRKDLSVAEDFQLTEVTRGMPVRLNDYRGKRPVLLYFWAIWCPACQSVKKELAEFRRKTPEERLEILAINVGSGDSLDRLERYQKAHPVPFPVLYDDGSRVTESYGVQGIPLFVLVDRNGRIVYRDHTLPDNYVEYLD</sequence>
<evidence type="ECO:0000256" key="2">
    <source>
        <dbReference type="SAM" id="SignalP"/>
    </source>
</evidence>
<dbReference type="PANTHER" id="PTHR42852:SF17">
    <property type="entry name" value="THIOREDOXIN-LIKE PROTEIN HI_1115"/>
    <property type="match status" value="1"/>
</dbReference>
<dbReference type="InterPro" id="IPR050553">
    <property type="entry name" value="Thioredoxin_ResA/DsbE_sf"/>
</dbReference>
<dbReference type="GO" id="GO:0016491">
    <property type="term" value="F:oxidoreductase activity"/>
    <property type="evidence" value="ECO:0007669"/>
    <property type="project" value="InterPro"/>
</dbReference>
<keyword evidence="2" id="KW-0732">Signal</keyword>
<protein>
    <submittedName>
        <fullName evidence="4">TlpA family protein disulfide reductase</fullName>
    </submittedName>
</protein>
<dbReference type="InterPro" id="IPR000866">
    <property type="entry name" value="AhpC/TSA"/>
</dbReference>
<feature type="domain" description="Thioredoxin" evidence="3">
    <location>
        <begin position="47"/>
        <end position="183"/>
    </location>
</feature>
<dbReference type="AlphaFoldDB" id="A0A4P8L3H4"/>
<gene>
    <name evidence="4" type="ORF">FDQ92_09810</name>
</gene>
<dbReference type="Gene3D" id="3.40.30.10">
    <property type="entry name" value="Glutaredoxin"/>
    <property type="match status" value="1"/>
</dbReference>
<reference evidence="4 5" key="2">
    <citation type="submission" date="2019-05" db="EMBL/GenBank/DDBJ databases">
        <authorList>
            <person name="Suflita J.M."/>
            <person name="Marks C.R."/>
        </authorList>
    </citation>
    <scope>NUCLEOTIDE SEQUENCE [LARGE SCALE GENOMIC DNA]</scope>
    <source>
        <strain evidence="4 5">ALDC</strain>
    </source>
</reference>
<dbReference type="PANTHER" id="PTHR42852">
    <property type="entry name" value="THIOL:DISULFIDE INTERCHANGE PROTEIN DSBE"/>
    <property type="match status" value="1"/>
</dbReference>
<dbReference type="PROSITE" id="PS51352">
    <property type="entry name" value="THIOREDOXIN_2"/>
    <property type="match status" value="1"/>
</dbReference>
<dbReference type="EMBL" id="CP040098">
    <property type="protein sequence ID" value="QCQ22428.1"/>
    <property type="molecule type" value="Genomic_DNA"/>
</dbReference>
<feature type="signal peptide" evidence="2">
    <location>
        <begin position="1"/>
        <end position="32"/>
    </location>
</feature>
<dbReference type="OrthoDB" id="9813820at2"/>
<reference evidence="4 5" key="1">
    <citation type="submission" date="2019-05" db="EMBL/GenBank/DDBJ databases">
        <title>The Complete Genome Sequence of the n-alkane-degrading Desulfoglaeba alkanexedens ALDC reveals multiple alkylsuccinate synthase gene clusters.</title>
        <authorList>
            <person name="Callaghan A.V."/>
            <person name="Davidova I.A."/>
            <person name="Duncan K.E."/>
            <person name="Morris B."/>
            <person name="McInerney M.J."/>
        </authorList>
    </citation>
    <scope>NUCLEOTIDE SEQUENCE [LARGE SCALE GENOMIC DNA]</scope>
    <source>
        <strain evidence="4 5">ALDC</strain>
    </source>
</reference>
<dbReference type="Pfam" id="PF00578">
    <property type="entry name" value="AhpC-TSA"/>
    <property type="match status" value="1"/>
</dbReference>
<dbReference type="RefSeq" id="WP_137424590.1">
    <property type="nucleotide sequence ID" value="NZ_CP040098.1"/>
</dbReference>
<proteinExistence type="predicted"/>
<organism evidence="4 5">
    <name type="scientific">Desulfoglaeba alkanexedens ALDC</name>
    <dbReference type="NCBI Taxonomy" id="980445"/>
    <lineage>
        <taxon>Bacteria</taxon>
        <taxon>Pseudomonadati</taxon>
        <taxon>Thermodesulfobacteriota</taxon>
        <taxon>Syntrophobacteria</taxon>
        <taxon>Syntrophobacterales</taxon>
        <taxon>Syntrophobacteraceae</taxon>
        <taxon>Desulfoglaeba</taxon>
    </lineage>
</organism>